<dbReference type="InterPro" id="IPR011332">
    <property type="entry name" value="Ribosomal_zn-bd"/>
</dbReference>
<evidence type="ECO:0000256" key="6">
    <source>
        <dbReference type="SAM" id="MobiDB-lite"/>
    </source>
</evidence>
<evidence type="ECO:0000256" key="4">
    <source>
        <dbReference type="ARBA" id="ARBA00035178"/>
    </source>
</evidence>
<reference evidence="7 8" key="1">
    <citation type="journal article" date="2016" name="Nat. Commun.">
        <title>Thousands of microbial genomes shed light on interconnected biogeochemical processes in an aquifer system.</title>
        <authorList>
            <person name="Anantharaman K."/>
            <person name="Brown C.T."/>
            <person name="Hug L.A."/>
            <person name="Sharon I."/>
            <person name="Castelle C.J."/>
            <person name="Probst A.J."/>
            <person name="Thomas B.C."/>
            <person name="Singh A."/>
            <person name="Wilkins M.J."/>
            <person name="Karaoz U."/>
            <person name="Brodie E.L."/>
            <person name="Williams K.H."/>
            <person name="Hubbard S.S."/>
            <person name="Banfield J.F."/>
        </authorList>
    </citation>
    <scope>NUCLEOTIDE SEQUENCE [LARGE SCALE GENOMIC DNA]</scope>
</reference>
<dbReference type="Pfam" id="PF01783">
    <property type="entry name" value="Ribosomal_L32p"/>
    <property type="match status" value="1"/>
</dbReference>
<keyword evidence="2 5" id="KW-0689">Ribosomal protein</keyword>
<evidence type="ECO:0000256" key="5">
    <source>
        <dbReference type="HAMAP-Rule" id="MF_00340"/>
    </source>
</evidence>
<sequence>MPQPKKRHTASRQGKRRANWLKLKTRSLRACPQCGKKVLPHAVCPSCGTYKGRQVIKIKPPKKKAKE</sequence>
<comment type="similarity">
    <text evidence="1 5">Belongs to the bacterial ribosomal protein bL32 family.</text>
</comment>
<organism evidence="7 8">
    <name type="scientific">candidate division WOR-1 bacterium RIFOXYC2_FULL_46_14</name>
    <dbReference type="NCBI Taxonomy" id="1802587"/>
    <lineage>
        <taxon>Bacteria</taxon>
        <taxon>Bacillati</taxon>
        <taxon>Saganbacteria</taxon>
    </lineage>
</organism>
<gene>
    <name evidence="5" type="primary">rpmF</name>
    <name evidence="7" type="ORF">A2438_06845</name>
</gene>
<dbReference type="Proteomes" id="UP000179242">
    <property type="component" value="Unassembled WGS sequence"/>
</dbReference>
<name>A0A1F4U5X3_UNCSA</name>
<evidence type="ECO:0000256" key="3">
    <source>
        <dbReference type="ARBA" id="ARBA00023274"/>
    </source>
</evidence>
<evidence type="ECO:0000256" key="1">
    <source>
        <dbReference type="ARBA" id="ARBA00008560"/>
    </source>
</evidence>
<comment type="caution">
    <text evidence="7">The sequence shown here is derived from an EMBL/GenBank/DDBJ whole genome shotgun (WGS) entry which is preliminary data.</text>
</comment>
<dbReference type="GO" id="GO:0015934">
    <property type="term" value="C:large ribosomal subunit"/>
    <property type="evidence" value="ECO:0007669"/>
    <property type="project" value="InterPro"/>
</dbReference>
<dbReference type="GO" id="GO:0003735">
    <property type="term" value="F:structural constituent of ribosome"/>
    <property type="evidence" value="ECO:0007669"/>
    <property type="project" value="InterPro"/>
</dbReference>
<keyword evidence="3 5" id="KW-0687">Ribonucleoprotein</keyword>
<evidence type="ECO:0000313" key="7">
    <source>
        <dbReference type="EMBL" id="OGC39683.1"/>
    </source>
</evidence>
<evidence type="ECO:0000313" key="8">
    <source>
        <dbReference type="Proteomes" id="UP000179242"/>
    </source>
</evidence>
<dbReference type="GO" id="GO:0006412">
    <property type="term" value="P:translation"/>
    <property type="evidence" value="ECO:0007669"/>
    <property type="project" value="UniProtKB-UniRule"/>
</dbReference>
<dbReference type="PANTHER" id="PTHR35534:SF1">
    <property type="entry name" value="LARGE RIBOSOMAL SUBUNIT PROTEIN BL32"/>
    <property type="match status" value="1"/>
</dbReference>
<dbReference type="AlphaFoldDB" id="A0A1F4U5X3"/>
<evidence type="ECO:0000256" key="2">
    <source>
        <dbReference type="ARBA" id="ARBA00022980"/>
    </source>
</evidence>
<dbReference type="NCBIfam" id="TIGR01031">
    <property type="entry name" value="rpmF_bact"/>
    <property type="match status" value="1"/>
</dbReference>
<proteinExistence type="inferred from homology"/>
<feature type="region of interest" description="Disordered" evidence="6">
    <location>
        <begin position="1"/>
        <end position="20"/>
    </location>
</feature>
<dbReference type="InterPro" id="IPR002677">
    <property type="entry name" value="Ribosomal_bL32"/>
</dbReference>
<dbReference type="SUPFAM" id="SSF57829">
    <property type="entry name" value="Zn-binding ribosomal proteins"/>
    <property type="match status" value="1"/>
</dbReference>
<accession>A0A1F4U5X3</accession>
<protein>
    <recommendedName>
        <fullName evidence="4 5">Large ribosomal subunit protein bL32</fullName>
    </recommendedName>
</protein>
<dbReference type="EMBL" id="MEUJ01000006">
    <property type="protein sequence ID" value="OGC39683.1"/>
    <property type="molecule type" value="Genomic_DNA"/>
</dbReference>
<dbReference type="PANTHER" id="PTHR35534">
    <property type="entry name" value="50S RIBOSOMAL PROTEIN L32"/>
    <property type="match status" value="1"/>
</dbReference>
<dbReference type="HAMAP" id="MF_00340">
    <property type="entry name" value="Ribosomal_bL32"/>
    <property type="match status" value="1"/>
</dbReference>
<dbReference type="InterPro" id="IPR044957">
    <property type="entry name" value="Ribosomal_bL32_bact"/>
</dbReference>